<dbReference type="GO" id="GO:0000009">
    <property type="term" value="F:alpha-1,6-mannosyltransferase activity"/>
    <property type="evidence" value="ECO:0007669"/>
    <property type="project" value="InterPro"/>
</dbReference>
<name>A0A411HF07_9GAMM</name>
<feature type="transmembrane region" description="Helical" evidence="10">
    <location>
        <begin position="314"/>
        <end position="330"/>
    </location>
</feature>
<keyword evidence="7" id="KW-0256">Endoplasmic reticulum</keyword>
<gene>
    <name evidence="11" type="ORF">ELE36_01025</name>
</gene>
<feature type="transmembrane region" description="Helical" evidence="10">
    <location>
        <begin position="153"/>
        <end position="184"/>
    </location>
</feature>
<dbReference type="GO" id="GO:0016020">
    <property type="term" value="C:membrane"/>
    <property type="evidence" value="ECO:0007669"/>
    <property type="project" value="GOC"/>
</dbReference>
<dbReference type="KEGG" id="xbc:ELE36_01025"/>
<dbReference type="GO" id="GO:0031501">
    <property type="term" value="C:mannosyltransferase complex"/>
    <property type="evidence" value="ECO:0007669"/>
    <property type="project" value="TreeGrafter"/>
</dbReference>
<keyword evidence="3" id="KW-0337">GPI-anchor biosynthesis</keyword>
<evidence type="ECO:0000256" key="7">
    <source>
        <dbReference type="ARBA" id="ARBA00022824"/>
    </source>
</evidence>
<feature type="transmembrane region" description="Helical" evidence="10">
    <location>
        <begin position="361"/>
        <end position="378"/>
    </location>
</feature>
<evidence type="ECO:0000256" key="5">
    <source>
        <dbReference type="ARBA" id="ARBA00022679"/>
    </source>
</evidence>
<comment type="pathway">
    <text evidence="2">Glycolipid biosynthesis; glycosylphosphatidylinositol-anchor biosynthesis.</text>
</comment>
<feature type="transmembrane region" description="Helical" evidence="10">
    <location>
        <begin position="114"/>
        <end position="133"/>
    </location>
</feature>
<evidence type="ECO:0000256" key="10">
    <source>
        <dbReference type="SAM" id="Phobius"/>
    </source>
</evidence>
<dbReference type="Proteomes" id="UP000291562">
    <property type="component" value="Chromosome"/>
</dbReference>
<evidence type="ECO:0000313" key="12">
    <source>
        <dbReference type="Proteomes" id="UP000291562"/>
    </source>
</evidence>
<keyword evidence="9 10" id="KW-0472">Membrane</keyword>
<keyword evidence="4" id="KW-0328">Glycosyltransferase</keyword>
<accession>A0A411HF07</accession>
<dbReference type="AlphaFoldDB" id="A0A411HF07"/>
<evidence type="ECO:0008006" key="13">
    <source>
        <dbReference type="Google" id="ProtNLM"/>
    </source>
</evidence>
<evidence type="ECO:0000256" key="3">
    <source>
        <dbReference type="ARBA" id="ARBA00022502"/>
    </source>
</evidence>
<dbReference type="PANTHER" id="PTHR12468">
    <property type="entry name" value="GPI MANNOSYLTRANSFERASE 2"/>
    <property type="match status" value="1"/>
</dbReference>
<sequence length="387" mass="43134">MYMPTFNRSLAASLCVFLLSRLIIFGIWSSVACINVVTPSIDEAFADVNIVIDADRVGPELRKIALYNDASWYYGIALNGYEARPFDKGRQANWAFFPAFPLLWRGVMATGMDAAVSGLLISNILFLLGLFLLHRLTLDIGHDLFVADRALMFLAFCPTSYFFSLPWTESLFLVLSVGTFLVMIKKHWELMFVLGACACACRLVGLFLVPSLLLYLWPQRGVISRKAWIAIAAMPLGFVAFTIVLWNDSGNFFAFSDIQQEWGRHLTIPYKSFGVVLIKPWFLASDWNLRPLNFVAFLGGCCACYWLARRPQNWGLALFLGLGLLAPALTGSLTSLARYSFALFPFAIAAGNAFKNPKLELSYIILSVTFLVLLTLAFQKQLAFAGA</sequence>
<feature type="transmembrane region" description="Helical" evidence="10">
    <location>
        <begin position="227"/>
        <end position="246"/>
    </location>
</feature>
<reference evidence="11 12" key="1">
    <citation type="submission" date="2019-01" db="EMBL/GenBank/DDBJ databases">
        <title>Pseudolysobacter antarctica gen. nov., sp. nov., isolated from Fildes Peninsula, Antarctica.</title>
        <authorList>
            <person name="Wei Z."/>
            <person name="Peng F."/>
        </authorList>
    </citation>
    <scope>NUCLEOTIDE SEQUENCE [LARGE SCALE GENOMIC DNA]</scope>
    <source>
        <strain evidence="11 12">AQ6-296</strain>
    </source>
</reference>
<dbReference type="UniPathway" id="UPA00196"/>
<dbReference type="GO" id="GO:0004376">
    <property type="term" value="F:GPI mannosyltransferase activity"/>
    <property type="evidence" value="ECO:0007669"/>
    <property type="project" value="InterPro"/>
</dbReference>
<comment type="subcellular location">
    <subcellularLocation>
        <location evidence="1">Endoplasmic reticulum membrane</location>
        <topology evidence="1">Multi-pass membrane protein</topology>
    </subcellularLocation>
</comment>
<protein>
    <recommendedName>
        <fullName evidence="13">Glycosyltransferase RgtA/B/C/D-like domain-containing protein</fullName>
    </recommendedName>
</protein>
<dbReference type="InterPro" id="IPR007315">
    <property type="entry name" value="PIG-V/Gpi18"/>
</dbReference>
<dbReference type="GO" id="GO:0006506">
    <property type="term" value="P:GPI anchor biosynthetic process"/>
    <property type="evidence" value="ECO:0007669"/>
    <property type="project" value="UniProtKB-UniPathway"/>
</dbReference>
<evidence type="ECO:0000256" key="4">
    <source>
        <dbReference type="ARBA" id="ARBA00022676"/>
    </source>
</evidence>
<keyword evidence="12" id="KW-1185">Reference proteome</keyword>
<dbReference type="PANTHER" id="PTHR12468:SF2">
    <property type="entry name" value="GPI MANNOSYLTRANSFERASE 2"/>
    <property type="match status" value="1"/>
</dbReference>
<evidence type="ECO:0000256" key="1">
    <source>
        <dbReference type="ARBA" id="ARBA00004477"/>
    </source>
</evidence>
<keyword evidence="5" id="KW-0808">Transferase</keyword>
<proteinExistence type="predicted"/>
<evidence type="ECO:0000256" key="2">
    <source>
        <dbReference type="ARBA" id="ARBA00004687"/>
    </source>
</evidence>
<dbReference type="EMBL" id="CP035704">
    <property type="protein sequence ID" value="QBB69075.1"/>
    <property type="molecule type" value="Genomic_DNA"/>
</dbReference>
<evidence type="ECO:0000256" key="6">
    <source>
        <dbReference type="ARBA" id="ARBA00022692"/>
    </source>
</evidence>
<organism evidence="11 12">
    <name type="scientific">Pseudolysobacter antarcticus</name>
    <dbReference type="NCBI Taxonomy" id="2511995"/>
    <lineage>
        <taxon>Bacteria</taxon>
        <taxon>Pseudomonadati</taxon>
        <taxon>Pseudomonadota</taxon>
        <taxon>Gammaproteobacteria</taxon>
        <taxon>Lysobacterales</taxon>
        <taxon>Rhodanobacteraceae</taxon>
        <taxon>Pseudolysobacter</taxon>
    </lineage>
</organism>
<keyword evidence="8 10" id="KW-1133">Transmembrane helix</keyword>
<evidence type="ECO:0000256" key="8">
    <source>
        <dbReference type="ARBA" id="ARBA00022989"/>
    </source>
</evidence>
<feature type="transmembrane region" description="Helical" evidence="10">
    <location>
        <begin position="190"/>
        <end position="215"/>
    </location>
</feature>
<feature type="transmembrane region" description="Helical" evidence="10">
    <location>
        <begin position="289"/>
        <end position="307"/>
    </location>
</feature>
<keyword evidence="6 10" id="KW-0812">Transmembrane</keyword>
<evidence type="ECO:0000256" key="9">
    <source>
        <dbReference type="ARBA" id="ARBA00023136"/>
    </source>
</evidence>
<evidence type="ECO:0000313" key="11">
    <source>
        <dbReference type="EMBL" id="QBB69075.1"/>
    </source>
</evidence>